<dbReference type="SMART" id="SM00584">
    <property type="entry name" value="TLDc"/>
    <property type="match status" value="1"/>
</dbReference>
<name>A0AAD5PFS0_9FUNG</name>
<gene>
    <name evidence="6" type="ORF">BDA99DRAFT_510085</name>
</gene>
<proteinExistence type="inferred from homology"/>
<accession>A0AAD5PFS0</accession>
<comment type="subcellular location">
    <subcellularLocation>
        <location evidence="1">Mitochondrion</location>
    </subcellularLocation>
</comment>
<sequence>MMKLSALPSIIVNTTDIHHRIAVLNTSPIQCTQFYYYDEGGTATATTGDNNTKTKSTTAAITTSHNNKDSIYHSSSSNHLSRHLEMYDKRRQTMVRRSSTGLFSSLSFSTSSSDEDDFEEIEDGDQKKSLMSITEQNQYPSIKLTQRDEHTWECLDINIAEQLRNQLPSRIAVCSEWTLLYSMDQHGSSLQTMYHQLEKHHGPCLLVIQTMDEEIFGAYLTEPIHVQSRYYGSGECFLWRLDRSSLSSSSSMHAADPNTTTTSSLLETYRWSGKNDYLCYSARDYISMGGGEGRVAIWLNEDLLQGHTESCATFDNEPLSTSSKFECIGLEVWGFRF</sequence>
<dbReference type="GO" id="GO:0005739">
    <property type="term" value="C:mitochondrion"/>
    <property type="evidence" value="ECO:0007669"/>
    <property type="project" value="UniProtKB-SubCell"/>
</dbReference>
<dbReference type="PANTHER" id="PTHR23354:SF62">
    <property type="entry name" value="MUSTARD, ISOFORM V"/>
    <property type="match status" value="1"/>
</dbReference>
<reference evidence="6" key="2">
    <citation type="submission" date="2023-02" db="EMBL/GenBank/DDBJ databases">
        <authorList>
            <consortium name="DOE Joint Genome Institute"/>
            <person name="Mondo S.J."/>
            <person name="Chang Y."/>
            <person name="Wang Y."/>
            <person name="Ahrendt S."/>
            <person name="Andreopoulos W."/>
            <person name="Barry K."/>
            <person name="Beard J."/>
            <person name="Benny G.L."/>
            <person name="Blankenship S."/>
            <person name="Bonito G."/>
            <person name="Cuomo C."/>
            <person name="Desiro A."/>
            <person name="Gervers K.A."/>
            <person name="Hundley H."/>
            <person name="Kuo A."/>
            <person name="LaButti K."/>
            <person name="Lang B.F."/>
            <person name="Lipzen A."/>
            <person name="O'Donnell K."/>
            <person name="Pangilinan J."/>
            <person name="Reynolds N."/>
            <person name="Sandor L."/>
            <person name="Smith M.W."/>
            <person name="Tsang A."/>
            <person name="Grigoriev I.V."/>
            <person name="Stajich J.E."/>
            <person name="Spatafora J.W."/>
        </authorList>
    </citation>
    <scope>NUCLEOTIDE SEQUENCE</scope>
    <source>
        <strain evidence="6">RSA 2281</strain>
    </source>
</reference>
<evidence type="ECO:0000313" key="7">
    <source>
        <dbReference type="Proteomes" id="UP001209540"/>
    </source>
</evidence>
<evidence type="ECO:0000256" key="1">
    <source>
        <dbReference type="ARBA" id="ARBA00004173"/>
    </source>
</evidence>
<evidence type="ECO:0000256" key="4">
    <source>
        <dbReference type="ARBA" id="ARBA00040604"/>
    </source>
</evidence>
<dbReference type="EMBL" id="JAIXMP010000013">
    <property type="protein sequence ID" value="KAI9263382.1"/>
    <property type="molecule type" value="Genomic_DNA"/>
</dbReference>
<evidence type="ECO:0000256" key="3">
    <source>
        <dbReference type="ARBA" id="ARBA00023128"/>
    </source>
</evidence>
<dbReference type="InterPro" id="IPR006571">
    <property type="entry name" value="TLDc_dom"/>
</dbReference>
<comment type="similarity">
    <text evidence="2">Belongs to the OXR1 family.</text>
</comment>
<dbReference type="Proteomes" id="UP001209540">
    <property type="component" value="Unassembled WGS sequence"/>
</dbReference>
<dbReference type="GO" id="GO:0005634">
    <property type="term" value="C:nucleus"/>
    <property type="evidence" value="ECO:0007669"/>
    <property type="project" value="TreeGrafter"/>
</dbReference>
<evidence type="ECO:0000256" key="2">
    <source>
        <dbReference type="ARBA" id="ARBA00009540"/>
    </source>
</evidence>
<keyword evidence="3" id="KW-0496">Mitochondrion</keyword>
<dbReference type="AlphaFoldDB" id="A0AAD5PFS0"/>
<comment type="caution">
    <text evidence="6">The sequence shown here is derived from an EMBL/GenBank/DDBJ whole genome shotgun (WGS) entry which is preliminary data.</text>
</comment>
<dbReference type="GO" id="GO:0006979">
    <property type="term" value="P:response to oxidative stress"/>
    <property type="evidence" value="ECO:0007669"/>
    <property type="project" value="TreeGrafter"/>
</dbReference>
<dbReference type="PROSITE" id="PS51886">
    <property type="entry name" value="TLDC"/>
    <property type="match status" value="1"/>
</dbReference>
<reference evidence="6" key="1">
    <citation type="journal article" date="2022" name="IScience">
        <title>Evolution of zygomycete secretomes and the origins of terrestrial fungal ecologies.</title>
        <authorList>
            <person name="Chang Y."/>
            <person name="Wang Y."/>
            <person name="Mondo S."/>
            <person name="Ahrendt S."/>
            <person name="Andreopoulos W."/>
            <person name="Barry K."/>
            <person name="Beard J."/>
            <person name="Benny G.L."/>
            <person name="Blankenship S."/>
            <person name="Bonito G."/>
            <person name="Cuomo C."/>
            <person name="Desiro A."/>
            <person name="Gervers K.A."/>
            <person name="Hundley H."/>
            <person name="Kuo A."/>
            <person name="LaButti K."/>
            <person name="Lang B.F."/>
            <person name="Lipzen A."/>
            <person name="O'Donnell K."/>
            <person name="Pangilinan J."/>
            <person name="Reynolds N."/>
            <person name="Sandor L."/>
            <person name="Smith M.E."/>
            <person name="Tsang A."/>
            <person name="Grigoriev I.V."/>
            <person name="Stajich J.E."/>
            <person name="Spatafora J.W."/>
        </authorList>
    </citation>
    <scope>NUCLEOTIDE SEQUENCE</scope>
    <source>
        <strain evidence="6">RSA 2281</strain>
    </source>
</reference>
<dbReference type="Pfam" id="PF07534">
    <property type="entry name" value="TLD"/>
    <property type="match status" value="1"/>
</dbReference>
<protein>
    <recommendedName>
        <fullName evidence="4">Oxidation resistance protein 1</fullName>
    </recommendedName>
</protein>
<evidence type="ECO:0000313" key="6">
    <source>
        <dbReference type="EMBL" id="KAI9263382.1"/>
    </source>
</evidence>
<organism evidence="6 7">
    <name type="scientific">Phascolomyces articulosus</name>
    <dbReference type="NCBI Taxonomy" id="60185"/>
    <lineage>
        <taxon>Eukaryota</taxon>
        <taxon>Fungi</taxon>
        <taxon>Fungi incertae sedis</taxon>
        <taxon>Mucoromycota</taxon>
        <taxon>Mucoromycotina</taxon>
        <taxon>Mucoromycetes</taxon>
        <taxon>Mucorales</taxon>
        <taxon>Lichtheimiaceae</taxon>
        <taxon>Phascolomyces</taxon>
    </lineage>
</organism>
<dbReference type="PANTHER" id="PTHR23354">
    <property type="entry name" value="NUCLEOLAR PROTEIN 7/ESTROGEN RECEPTOR COACTIVATOR-RELATED"/>
    <property type="match status" value="1"/>
</dbReference>
<feature type="domain" description="TLDc" evidence="5">
    <location>
        <begin position="153"/>
        <end position="336"/>
    </location>
</feature>
<evidence type="ECO:0000259" key="5">
    <source>
        <dbReference type="PROSITE" id="PS51886"/>
    </source>
</evidence>
<keyword evidence="7" id="KW-1185">Reference proteome</keyword>